<dbReference type="OMA" id="WSYWRIS"/>
<evidence type="ECO:0000256" key="2">
    <source>
        <dbReference type="SAM" id="MobiDB-lite"/>
    </source>
</evidence>
<dbReference type="AlphaFoldDB" id="A0A087U9S6"/>
<sequence length="107" mass="12322">MPGIQVRKRYAQMSEFERGRVVGRKEAGWSYWRISRHLSRSDATIRRCWQEWVNRGRTQRQEGSGRSRETAEREERAIVRAAHTAPDALLSSIVRATSPSVTASTIH</sequence>
<evidence type="ECO:0000313" key="3">
    <source>
        <dbReference type="EMBL" id="KFM74115.1"/>
    </source>
</evidence>
<comment type="subcellular location">
    <subcellularLocation>
        <location evidence="1">Nucleus</location>
    </subcellularLocation>
</comment>
<dbReference type="Proteomes" id="UP000054359">
    <property type="component" value="Unassembled WGS sequence"/>
</dbReference>
<feature type="compositionally biased region" description="Basic and acidic residues" evidence="2">
    <location>
        <begin position="59"/>
        <end position="75"/>
    </location>
</feature>
<dbReference type="SUPFAM" id="SSF46689">
    <property type="entry name" value="Homeodomain-like"/>
    <property type="match status" value="1"/>
</dbReference>
<evidence type="ECO:0008006" key="5">
    <source>
        <dbReference type="Google" id="ProtNLM"/>
    </source>
</evidence>
<dbReference type="InterPro" id="IPR036388">
    <property type="entry name" value="WH-like_DNA-bd_sf"/>
</dbReference>
<dbReference type="GO" id="GO:0005634">
    <property type="term" value="C:nucleus"/>
    <property type="evidence" value="ECO:0007669"/>
    <property type="project" value="UniProtKB-SubCell"/>
</dbReference>
<proteinExistence type="predicted"/>
<dbReference type="EMBL" id="KK118875">
    <property type="protein sequence ID" value="KFM74115.1"/>
    <property type="molecule type" value="Genomic_DNA"/>
</dbReference>
<protein>
    <recommendedName>
        <fullName evidence="5">Transposase IS30-like HTH domain-containing protein</fullName>
    </recommendedName>
</protein>
<feature type="non-terminal residue" evidence="3">
    <location>
        <position position="107"/>
    </location>
</feature>
<dbReference type="Gene3D" id="1.10.10.10">
    <property type="entry name" value="Winged helix-like DNA-binding domain superfamily/Winged helix DNA-binding domain"/>
    <property type="match status" value="1"/>
</dbReference>
<feature type="region of interest" description="Disordered" evidence="2">
    <location>
        <begin position="56"/>
        <end position="75"/>
    </location>
</feature>
<accession>A0A087U9S6</accession>
<evidence type="ECO:0000313" key="4">
    <source>
        <dbReference type="Proteomes" id="UP000054359"/>
    </source>
</evidence>
<name>A0A087U9S6_STEMI</name>
<reference evidence="3 4" key="1">
    <citation type="submission" date="2013-11" db="EMBL/GenBank/DDBJ databases">
        <title>Genome sequencing of Stegodyphus mimosarum.</title>
        <authorList>
            <person name="Bechsgaard J."/>
        </authorList>
    </citation>
    <scope>NUCLEOTIDE SEQUENCE [LARGE SCALE GENOMIC DNA]</scope>
</reference>
<gene>
    <name evidence="3" type="ORF">X975_08501</name>
</gene>
<dbReference type="InterPro" id="IPR009057">
    <property type="entry name" value="Homeodomain-like_sf"/>
</dbReference>
<dbReference type="OrthoDB" id="6432054at2759"/>
<organism evidence="3 4">
    <name type="scientific">Stegodyphus mimosarum</name>
    <name type="common">African social velvet spider</name>
    <dbReference type="NCBI Taxonomy" id="407821"/>
    <lineage>
        <taxon>Eukaryota</taxon>
        <taxon>Metazoa</taxon>
        <taxon>Ecdysozoa</taxon>
        <taxon>Arthropoda</taxon>
        <taxon>Chelicerata</taxon>
        <taxon>Arachnida</taxon>
        <taxon>Araneae</taxon>
        <taxon>Araneomorphae</taxon>
        <taxon>Entelegynae</taxon>
        <taxon>Eresoidea</taxon>
        <taxon>Eresidae</taxon>
        <taxon>Stegodyphus</taxon>
    </lineage>
</organism>
<dbReference type="STRING" id="407821.A0A087U9S6"/>
<keyword evidence="4" id="KW-1185">Reference proteome</keyword>
<evidence type="ECO:0000256" key="1">
    <source>
        <dbReference type="ARBA" id="ARBA00004123"/>
    </source>
</evidence>